<evidence type="ECO:0000256" key="2">
    <source>
        <dbReference type="ARBA" id="ARBA00012438"/>
    </source>
</evidence>
<feature type="coiled-coil region" evidence="6">
    <location>
        <begin position="236"/>
        <end position="293"/>
    </location>
</feature>
<dbReference type="AlphaFoldDB" id="A0A1T5DQ82"/>
<keyword evidence="4" id="KW-0808">Transferase</keyword>
<keyword evidence="5 9" id="KW-0418">Kinase</keyword>
<feature type="transmembrane region" description="Helical" evidence="7">
    <location>
        <begin position="39"/>
        <end position="59"/>
    </location>
</feature>
<organism evidence="9 10">
    <name type="scientific">Soonwooa buanensis</name>
    <dbReference type="NCBI Taxonomy" id="619805"/>
    <lineage>
        <taxon>Bacteria</taxon>
        <taxon>Pseudomonadati</taxon>
        <taxon>Bacteroidota</taxon>
        <taxon>Flavobacteriia</taxon>
        <taxon>Flavobacteriales</taxon>
        <taxon>Weeksellaceae</taxon>
        <taxon>Chryseobacterium group</taxon>
        <taxon>Soonwooa</taxon>
    </lineage>
</organism>
<accession>A0A1T5DQ82</accession>
<gene>
    <name evidence="9" type="ORF">SAMN05660477_00903</name>
</gene>
<dbReference type="Pfam" id="PF00512">
    <property type="entry name" value="HisKA"/>
    <property type="match status" value="1"/>
</dbReference>
<keyword evidence="10" id="KW-1185">Reference proteome</keyword>
<evidence type="ECO:0000256" key="7">
    <source>
        <dbReference type="SAM" id="Phobius"/>
    </source>
</evidence>
<name>A0A1T5DQ82_9FLAO</name>
<evidence type="ECO:0000256" key="1">
    <source>
        <dbReference type="ARBA" id="ARBA00000085"/>
    </source>
</evidence>
<dbReference type="SUPFAM" id="SSF55874">
    <property type="entry name" value="ATPase domain of HSP90 chaperone/DNA topoisomerase II/histidine kinase"/>
    <property type="match status" value="1"/>
</dbReference>
<sequence>MIIHQISLFLLVKLNEEKKQYCNQIMTSSDNNFRLRKKVHYSLIICILLIQVALATFIYNEFRNRKNLDFIENQIKEIDDLENLTNKSRKELFAANTHFQNYLTTDDKKDLDNYFVAINNLNITLDKVNNFKFKNSELNKSLDFKTKPALNLKKFKVLIDSTSQISNSSNQDWTQNKSKNDLIKIKKYKFDYNPDNFEVHTEVFKDTIKKKGLFGRLKDAISGNENVRKDSTVITMKQRQSEADRLKNDMDSLINSATKHYTTEVRRVEKKIIETQNNKDKSANNNLQSVNQNNKLFSELLLYSNDVMGLYDNSIKNAKHDLEKEIAKQNSENNKVRMYFAIAAMSLMFIASILLMYMTRIAFGYEKKLKAANVLINENLNFKNRILGMLSHEMRSPLKIIGIFINRINKKTNDESIKDYLKSISFTNNSLLLQANQILEYTKNQHVENKLQPVIFNLKNEISNIATSMEAYIETRNNKFDTQIDIDPKLDVFSDNTKINQIFMNILGNANKFTENGKISLISKTQTVDNNCILLTTEIKDTGAGISESDLKNIFEPYYQGVLSNEVENLGAGLGLSLCKELVELYDGTIAVESKIAKGTKVKFSLYLNLK</sequence>
<evidence type="ECO:0000256" key="3">
    <source>
        <dbReference type="ARBA" id="ARBA00022553"/>
    </source>
</evidence>
<dbReference type="GO" id="GO:0000155">
    <property type="term" value="F:phosphorelay sensor kinase activity"/>
    <property type="evidence" value="ECO:0007669"/>
    <property type="project" value="InterPro"/>
</dbReference>
<dbReference type="SUPFAM" id="SSF47384">
    <property type="entry name" value="Homodimeric domain of signal transducing histidine kinase"/>
    <property type="match status" value="1"/>
</dbReference>
<keyword evidence="7" id="KW-1133">Transmembrane helix</keyword>
<dbReference type="GO" id="GO:0009927">
    <property type="term" value="F:histidine phosphotransfer kinase activity"/>
    <property type="evidence" value="ECO:0007669"/>
    <property type="project" value="TreeGrafter"/>
</dbReference>
<dbReference type="InterPro" id="IPR036890">
    <property type="entry name" value="HATPase_C_sf"/>
</dbReference>
<dbReference type="Gene3D" id="1.10.287.130">
    <property type="match status" value="1"/>
</dbReference>
<dbReference type="InterPro" id="IPR001611">
    <property type="entry name" value="Leu-rich_rpt"/>
</dbReference>
<dbReference type="SMART" id="SM00388">
    <property type="entry name" value="HisKA"/>
    <property type="match status" value="1"/>
</dbReference>
<evidence type="ECO:0000313" key="9">
    <source>
        <dbReference type="EMBL" id="SKB73583.1"/>
    </source>
</evidence>
<dbReference type="Pfam" id="PF02518">
    <property type="entry name" value="HATPase_c"/>
    <property type="match status" value="1"/>
</dbReference>
<dbReference type="STRING" id="619805.SAMN05660477_00903"/>
<evidence type="ECO:0000259" key="8">
    <source>
        <dbReference type="PROSITE" id="PS50109"/>
    </source>
</evidence>
<dbReference type="InterPro" id="IPR005467">
    <property type="entry name" value="His_kinase_dom"/>
</dbReference>
<evidence type="ECO:0000256" key="4">
    <source>
        <dbReference type="ARBA" id="ARBA00022679"/>
    </source>
</evidence>
<proteinExistence type="predicted"/>
<dbReference type="PRINTS" id="PR00344">
    <property type="entry name" value="BCTRLSENSOR"/>
</dbReference>
<dbReference type="PANTHER" id="PTHR43047">
    <property type="entry name" value="TWO-COMPONENT HISTIDINE PROTEIN KINASE"/>
    <property type="match status" value="1"/>
</dbReference>
<feature type="transmembrane region" description="Helical" evidence="7">
    <location>
        <begin position="338"/>
        <end position="358"/>
    </location>
</feature>
<protein>
    <recommendedName>
        <fullName evidence="2">histidine kinase</fullName>
        <ecNumber evidence="2">2.7.13.3</ecNumber>
    </recommendedName>
</protein>
<dbReference type="Gene3D" id="3.30.565.10">
    <property type="entry name" value="Histidine kinase-like ATPase, C-terminal domain"/>
    <property type="match status" value="1"/>
</dbReference>
<dbReference type="InterPro" id="IPR003661">
    <property type="entry name" value="HisK_dim/P_dom"/>
</dbReference>
<keyword evidence="7" id="KW-0472">Membrane</keyword>
<dbReference type="SMART" id="SM00387">
    <property type="entry name" value="HATPase_c"/>
    <property type="match status" value="1"/>
</dbReference>
<dbReference type="EMBL" id="FUYZ01000002">
    <property type="protein sequence ID" value="SKB73583.1"/>
    <property type="molecule type" value="Genomic_DNA"/>
</dbReference>
<dbReference type="InterPro" id="IPR003594">
    <property type="entry name" value="HATPase_dom"/>
</dbReference>
<dbReference type="Proteomes" id="UP000191112">
    <property type="component" value="Unassembled WGS sequence"/>
</dbReference>
<dbReference type="InterPro" id="IPR036097">
    <property type="entry name" value="HisK_dim/P_sf"/>
</dbReference>
<dbReference type="PROSITE" id="PS51450">
    <property type="entry name" value="LRR"/>
    <property type="match status" value="1"/>
</dbReference>
<dbReference type="PANTHER" id="PTHR43047:SF66">
    <property type="entry name" value="HISKA"/>
    <property type="match status" value="1"/>
</dbReference>
<dbReference type="InterPro" id="IPR004358">
    <property type="entry name" value="Sig_transdc_His_kin-like_C"/>
</dbReference>
<reference evidence="9 10" key="1">
    <citation type="submission" date="2017-02" db="EMBL/GenBank/DDBJ databases">
        <authorList>
            <person name="Peterson S.W."/>
        </authorList>
    </citation>
    <scope>NUCLEOTIDE SEQUENCE [LARGE SCALE GENOMIC DNA]</scope>
    <source>
        <strain evidence="9 10">DSM 22323</strain>
    </source>
</reference>
<feature type="domain" description="Histidine kinase" evidence="8">
    <location>
        <begin position="389"/>
        <end position="610"/>
    </location>
</feature>
<keyword evidence="6" id="KW-0175">Coiled coil</keyword>
<keyword evidence="7" id="KW-0812">Transmembrane</keyword>
<dbReference type="EC" id="2.7.13.3" evidence="2"/>
<keyword evidence="3" id="KW-0597">Phosphoprotein</keyword>
<evidence type="ECO:0000256" key="5">
    <source>
        <dbReference type="ARBA" id="ARBA00022777"/>
    </source>
</evidence>
<evidence type="ECO:0000313" key="10">
    <source>
        <dbReference type="Proteomes" id="UP000191112"/>
    </source>
</evidence>
<dbReference type="GO" id="GO:0005886">
    <property type="term" value="C:plasma membrane"/>
    <property type="evidence" value="ECO:0007669"/>
    <property type="project" value="TreeGrafter"/>
</dbReference>
<dbReference type="PROSITE" id="PS50109">
    <property type="entry name" value="HIS_KIN"/>
    <property type="match status" value="1"/>
</dbReference>
<dbReference type="CDD" id="cd00082">
    <property type="entry name" value="HisKA"/>
    <property type="match status" value="1"/>
</dbReference>
<comment type="catalytic activity">
    <reaction evidence="1">
        <text>ATP + protein L-histidine = ADP + protein N-phospho-L-histidine.</text>
        <dbReference type="EC" id="2.7.13.3"/>
    </reaction>
</comment>
<evidence type="ECO:0000256" key="6">
    <source>
        <dbReference type="SAM" id="Coils"/>
    </source>
</evidence>